<comment type="caution">
    <text evidence="3">The sequence shown here is derived from an EMBL/GenBank/DDBJ whole genome shotgun (WGS) entry which is preliminary data.</text>
</comment>
<evidence type="ECO:0000256" key="2">
    <source>
        <dbReference type="SAM" id="SignalP"/>
    </source>
</evidence>
<proteinExistence type="inferred from homology"/>
<dbReference type="Proteomes" id="UP001339167">
    <property type="component" value="Unassembled WGS sequence"/>
</dbReference>
<dbReference type="SUPFAM" id="SSF53850">
    <property type="entry name" value="Periplasmic binding protein-like II"/>
    <property type="match status" value="1"/>
</dbReference>
<organism evidence="3 4">
    <name type="scientific">Alkalimonas mucilaginosa</name>
    <dbReference type="NCBI Taxonomy" id="3057676"/>
    <lineage>
        <taxon>Bacteria</taxon>
        <taxon>Pseudomonadati</taxon>
        <taxon>Pseudomonadota</taxon>
        <taxon>Gammaproteobacteria</taxon>
        <taxon>Alkalimonas</taxon>
    </lineage>
</organism>
<sequence>MPFIFFAALLLTFSAKADIVHWQADCRQRLPYIYWENGTCSGPGADMLELVISMLGPQHRIIWRLVPWARTMQSAEEGSVDLVPVHSCFAERDQVLKSFVFGYEIRTIAYFKHREDERDFFSFDDIKKLQIGALRGSYYSEQFNNALDDMTVYTVTDVGQLIEMLRLKRIDIAISSQIHGLELFQQHESLIPATYQESYKNYRCFSIPRKSARMAFFPKIDEIIQVLKDRGEVTEIYARYGLLLEQDSD</sequence>
<protein>
    <submittedName>
        <fullName evidence="3">Transporter substrate-binding domain-containing protein</fullName>
    </submittedName>
</protein>
<feature type="chain" id="PRO_5045452061" evidence="2">
    <location>
        <begin position="18"/>
        <end position="249"/>
    </location>
</feature>
<evidence type="ECO:0000256" key="1">
    <source>
        <dbReference type="ARBA" id="ARBA00010333"/>
    </source>
</evidence>
<dbReference type="PANTHER" id="PTHR35936">
    <property type="entry name" value="MEMBRANE-BOUND LYTIC MUREIN TRANSGLYCOSYLASE F"/>
    <property type="match status" value="1"/>
</dbReference>
<comment type="similarity">
    <text evidence="1">Belongs to the bacterial solute-binding protein 3 family.</text>
</comment>
<evidence type="ECO:0000313" key="4">
    <source>
        <dbReference type="Proteomes" id="UP001339167"/>
    </source>
</evidence>
<feature type="signal peptide" evidence="2">
    <location>
        <begin position="1"/>
        <end position="17"/>
    </location>
</feature>
<dbReference type="EMBL" id="JAUGZK010000003">
    <property type="protein sequence ID" value="MEE2023788.1"/>
    <property type="molecule type" value="Genomic_DNA"/>
</dbReference>
<gene>
    <name evidence="3" type="ORF">QWF21_05975</name>
</gene>
<dbReference type="PANTHER" id="PTHR35936:SF25">
    <property type="entry name" value="ABC TRANSPORTER SUBSTRATE-BINDING PROTEIN"/>
    <property type="match status" value="1"/>
</dbReference>
<keyword evidence="4" id="KW-1185">Reference proteome</keyword>
<accession>A0ABU7JDL5</accession>
<name>A0ABU7JDL5_9GAMM</name>
<dbReference type="Gene3D" id="3.40.190.10">
    <property type="entry name" value="Periplasmic binding protein-like II"/>
    <property type="match status" value="2"/>
</dbReference>
<evidence type="ECO:0000313" key="3">
    <source>
        <dbReference type="EMBL" id="MEE2023788.1"/>
    </source>
</evidence>
<reference evidence="3 4" key="1">
    <citation type="submission" date="2023-06" db="EMBL/GenBank/DDBJ databases">
        <title>Alkalimonas sp., MEB004 an alkaliphilic bacterium isolated from Lonar Lake, India.</title>
        <authorList>
            <person name="Joshi A."/>
            <person name="Thite S."/>
        </authorList>
    </citation>
    <scope>NUCLEOTIDE SEQUENCE [LARGE SCALE GENOMIC DNA]</scope>
    <source>
        <strain evidence="3 4">MEB004</strain>
    </source>
</reference>
<keyword evidence="2" id="KW-0732">Signal</keyword>
<dbReference type="RefSeq" id="WP_330087137.1">
    <property type="nucleotide sequence ID" value="NZ_JAUGZK010000003.1"/>
</dbReference>